<name>A0A4U5TS41_9FLAO</name>
<proteinExistence type="predicted"/>
<comment type="caution">
    <text evidence="2">The sequence shown here is derived from an EMBL/GenBank/DDBJ whole genome shotgun (WGS) entry which is preliminary data.</text>
</comment>
<dbReference type="PANTHER" id="PTHR42899">
    <property type="entry name" value="SPERMATOGENESIS-ASSOCIATED PROTEIN 20"/>
    <property type="match status" value="1"/>
</dbReference>
<dbReference type="InterPro" id="IPR036249">
    <property type="entry name" value="Thioredoxin-like_sf"/>
</dbReference>
<dbReference type="InterPro" id="IPR004879">
    <property type="entry name" value="Ssp411-like_TRX"/>
</dbReference>
<accession>A0A4U5TS41</accession>
<dbReference type="EMBL" id="SWMU01000001">
    <property type="protein sequence ID" value="TKS56936.1"/>
    <property type="molecule type" value="Genomic_DNA"/>
</dbReference>
<dbReference type="InterPro" id="IPR024705">
    <property type="entry name" value="Ssp411"/>
</dbReference>
<dbReference type="GO" id="GO:0005975">
    <property type="term" value="P:carbohydrate metabolic process"/>
    <property type="evidence" value="ECO:0007669"/>
    <property type="project" value="InterPro"/>
</dbReference>
<dbReference type="SUPFAM" id="SSF48208">
    <property type="entry name" value="Six-hairpin glycosidases"/>
    <property type="match status" value="1"/>
</dbReference>
<dbReference type="InterPro" id="IPR008928">
    <property type="entry name" value="6-hairpin_glycosidase_sf"/>
</dbReference>
<dbReference type="AlphaFoldDB" id="A0A4U5TS41"/>
<dbReference type="PIRSF" id="PIRSF006402">
    <property type="entry name" value="UCP006402_thioredoxin"/>
    <property type="match status" value="1"/>
</dbReference>
<sequence length="670" mass="77542">MLKNNLSQSASPYLLQHKDNPVHWQEWSDEVLEKAKAENKCLLISIGYSACHWCHVMAHECFEDKEVAGLMNKHFINIKIDREERPDIDQIYMDAAQILTGRGGWPLNAFALPDGKPFYAGTYFPKDNWIKILENIAQAYKEQPETLINTAKRLTDGINSVDIFESENQNSNFSESELIASYKSWYKHIDFDNGGIDKAPKFPMPVVWESLLEYYALYKDEKALQAVEITLDKMLHGGIYDWVGGGFSRYSVDGYWFAPHFEKMLYDNAQLLSLYADVYKITQNNAYKKCIEETINFLNTELKHKNLGYYSALDADSEGEEGLFYTWTSKELKAILSAEEFELTTAFFGLRSNGNWENGRNILSQNLALEPLADKFQISLEETQNYLSRIKNKLKTTRDKRQKPGIDNKLITAHNAMLVKGLIKAYQAFLNKEYKNIALELVDSLINNSINEDYSVRRIMDKPDLDGFLDDYAFVIEAMILTYENTFQVKYLEIAEHLMQYTLDNFYNEQQDLFYYTEKSTKLIARKIEFSDNVIPSSNAVMAENLWRLGHLFSIENHIVRTKNMLQKVRPLYKKYSLYFANWHKLNIAVLKGQIDVAITGPNALSNTQKLQKHYWPICNFCGGISENIPLLEHKINPKRDQIFICQNKTCSIPLTNLKESIEVLKKQIS</sequence>
<feature type="domain" description="Spermatogenesis-associated protein 20-like TRX" evidence="1">
    <location>
        <begin position="3"/>
        <end position="157"/>
    </location>
</feature>
<dbReference type="Proteomes" id="UP000306552">
    <property type="component" value="Unassembled WGS sequence"/>
</dbReference>
<dbReference type="RefSeq" id="WP_138930640.1">
    <property type="nucleotide sequence ID" value="NZ_SWMU01000001.1"/>
</dbReference>
<protein>
    <submittedName>
        <fullName evidence="2">Thioredoxin domain-containing protein</fullName>
    </submittedName>
</protein>
<gene>
    <name evidence="2" type="ORF">FCN74_00485</name>
</gene>
<evidence type="ECO:0000313" key="3">
    <source>
        <dbReference type="Proteomes" id="UP000306552"/>
    </source>
</evidence>
<dbReference type="InterPro" id="IPR012341">
    <property type="entry name" value="6hp_glycosidase-like_sf"/>
</dbReference>
<dbReference type="Pfam" id="PF03190">
    <property type="entry name" value="Thioredox_DsbH"/>
    <property type="match status" value="1"/>
</dbReference>
<reference evidence="2 3" key="1">
    <citation type="submission" date="2019-04" db="EMBL/GenBank/DDBJ databases">
        <title>Psychroflexus halotolerans sp. nov., isolated from a marine solar saltern.</title>
        <authorList>
            <person name="Feng X."/>
        </authorList>
    </citation>
    <scope>NUCLEOTIDE SEQUENCE [LARGE SCALE GENOMIC DNA]</scope>
    <source>
        <strain evidence="2 3">WDS2C27</strain>
    </source>
</reference>
<keyword evidence="3" id="KW-1185">Reference proteome</keyword>
<organism evidence="2 3">
    <name type="scientific">Mesohalobacter halotolerans</name>
    <dbReference type="NCBI Taxonomy" id="1883405"/>
    <lineage>
        <taxon>Bacteria</taxon>
        <taxon>Pseudomonadati</taxon>
        <taxon>Bacteroidota</taxon>
        <taxon>Flavobacteriia</taxon>
        <taxon>Flavobacteriales</taxon>
        <taxon>Flavobacteriaceae</taxon>
        <taxon>Mesohalobacter</taxon>
    </lineage>
</organism>
<evidence type="ECO:0000259" key="1">
    <source>
        <dbReference type="Pfam" id="PF03190"/>
    </source>
</evidence>
<dbReference type="OrthoDB" id="9762614at2"/>
<dbReference type="PANTHER" id="PTHR42899:SF1">
    <property type="entry name" value="SPERMATOGENESIS-ASSOCIATED PROTEIN 20"/>
    <property type="match status" value="1"/>
</dbReference>
<dbReference type="Gene3D" id="1.50.10.10">
    <property type="match status" value="1"/>
</dbReference>
<evidence type="ECO:0000313" key="2">
    <source>
        <dbReference type="EMBL" id="TKS56936.1"/>
    </source>
</evidence>
<dbReference type="CDD" id="cd02955">
    <property type="entry name" value="SSP411"/>
    <property type="match status" value="1"/>
</dbReference>
<dbReference type="Gene3D" id="3.40.30.10">
    <property type="entry name" value="Glutaredoxin"/>
    <property type="match status" value="1"/>
</dbReference>
<dbReference type="SUPFAM" id="SSF52833">
    <property type="entry name" value="Thioredoxin-like"/>
    <property type="match status" value="1"/>
</dbReference>